<comment type="caution">
    <text evidence="1">The sequence shown here is derived from an EMBL/GenBank/DDBJ whole genome shotgun (WGS) entry which is preliminary data.</text>
</comment>
<accession>A0AAP0MBM9</accession>
<protein>
    <submittedName>
        <fullName evidence="1">Uncharacterized protein</fullName>
    </submittedName>
</protein>
<evidence type="ECO:0000313" key="1">
    <source>
        <dbReference type="EMBL" id="KAK9201557.1"/>
    </source>
</evidence>
<gene>
    <name evidence="1" type="ORF">WN944_016762</name>
</gene>
<organism evidence="1 2">
    <name type="scientific">Citrus x changshan-huyou</name>
    <dbReference type="NCBI Taxonomy" id="2935761"/>
    <lineage>
        <taxon>Eukaryota</taxon>
        <taxon>Viridiplantae</taxon>
        <taxon>Streptophyta</taxon>
        <taxon>Embryophyta</taxon>
        <taxon>Tracheophyta</taxon>
        <taxon>Spermatophyta</taxon>
        <taxon>Magnoliopsida</taxon>
        <taxon>eudicotyledons</taxon>
        <taxon>Gunneridae</taxon>
        <taxon>Pentapetalae</taxon>
        <taxon>rosids</taxon>
        <taxon>malvids</taxon>
        <taxon>Sapindales</taxon>
        <taxon>Rutaceae</taxon>
        <taxon>Aurantioideae</taxon>
        <taxon>Citrus</taxon>
    </lineage>
</organism>
<sequence length="90" mass="10400">MLQFDVHDTRNWMVVLMSGLKINILHRNLLLSIVCHIFYYQNLDFHLEVSDTGNGITKQTGFAHLRDIRVNSSQRIKSLVKLFLLLSAST</sequence>
<dbReference type="AlphaFoldDB" id="A0AAP0MBM9"/>
<dbReference type="EMBL" id="JBCGBO010000005">
    <property type="protein sequence ID" value="KAK9201557.1"/>
    <property type="molecule type" value="Genomic_DNA"/>
</dbReference>
<evidence type="ECO:0000313" key="2">
    <source>
        <dbReference type="Proteomes" id="UP001428341"/>
    </source>
</evidence>
<keyword evidence="2" id="KW-1185">Reference proteome</keyword>
<name>A0AAP0MBM9_9ROSI</name>
<proteinExistence type="predicted"/>
<dbReference type="Proteomes" id="UP001428341">
    <property type="component" value="Unassembled WGS sequence"/>
</dbReference>
<reference evidence="1 2" key="1">
    <citation type="submission" date="2024-05" db="EMBL/GenBank/DDBJ databases">
        <title>Haplotype-resolved chromosome-level genome assembly of Huyou (Citrus changshanensis).</title>
        <authorList>
            <person name="Miao C."/>
            <person name="Chen W."/>
            <person name="Wu Y."/>
            <person name="Wang L."/>
            <person name="Zhao S."/>
            <person name="Grierson D."/>
            <person name="Xu C."/>
            <person name="Chen K."/>
        </authorList>
    </citation>
    <scope>NUCLEOTIDE SEQUENCE [LARGE SCALE GENOMIC DNA]</scope>
    <source>
        <strain evidence="1">01-14</strain>
        <tissue evidence="1">Leaf</tissue>
    </source>
</reference>